<dbReference type="PANTHER" id="PTHR43150">
    <property type="entry name" value="HYPERKINETIC, ISOFORM M"/>
    <property type="match status" value="1"/>
</dbReference>
<dbReference type="GO" id="GO:0005829">
    <property type="term" value="C:cytosol"/>
    <property type="evidence" value="ECO:0007669"/>
    <property type="project" value="UniProtKB-ARBA"/>
</dbReference>
<dbReference type="Pfam" id="PF00248">
    <property type="entry name" value="Aldo_ket_red"/>
    <property type="match status" value="1"/>
</dbReference>
<comment type="caution">
    <text evidence="5">The sequence shown here is derived from an EMBL/GenBank/DDBJ whole genome shotgun (WGS) entry which is preliminary data.</text>
</comment>
<evidence type="ECO:0000256" key="3">
    <source>
        <dbReference type="ARBA" id="ARBA00023002"/>
    </source>
</evidence>
<protein>
    <submittedName>
        <fullName evidence="5">Voltage-dependent potassium channel beta subunit</fullName>
    </submittedName>
</protein>
<keyword evidence="5" id="KW-0813">Transport</keyword>
<dbReference type="Proteomes" id="UP000246635">
    <property type="component" value="Unassembled WGS sequence"/>
</dbReference>
<dbReference type="GO" id="GO:0034220">
    <property type="term" value="P:monoatomic ion transmembrane transport"/>
    <property type="evidence" value="ECO:0007669"/>
    <property type="project" value="UniProtKB-KW"/>
</dbReference>
<gene>
    <name evidence="5" type="ORF">DFQ01_103144</name>
</gene>
<sequence length="322" mass="35836">MSIQYRNLGASGLKVSEISLGSWLTYGGYVERENAVQSIRKAYELGVNFFDTANVYAKGEAERVVGETLRDYERESYVLATKVYGRIGDGPNDRGLSRKHVIESANASLKRLGLDYVDVLYSHRFDAETPLEETLRAFEDLVRQGKVLYVGVSEWTAAQITEAFAIADKYLLDRIVVNQPIYNLFERYIEKEIIPLGLKKGFGQVVFSPLAQGLLTGKYSSNAQVPADSRAAKHDNFKNKLTEEKLAKVEQLQTIARELDITVGQLSLAWILRQSNVSSALVGASRPEQVEENVKASGIVLDESTLNRIADIIENNPVPSRA</sequence>
<keyword evidence="6" id="KW-1185">Reference proteome</keyword>
<keyword evidence="5" id="KW-0406">Ion transport</keyword>
<keyword evidence="3" id="KW-0560">Oxidoreductase</keyword>
<feature type="domain" description="NADP-dependent oxidoreductase" evidence="4">
    <location>
        <begin position="17"/>
        <end position="313"/>
    </location>
</feature>
<evidence type="ECO:0000256" key="2">
    <source>
        <dbReference type="ARBA" id="ARBA00022857"/>
    </source>
</evidence>
<dbReference type="FunFam" id="3.20.20.100:FF:000004">
    <property type="entry name" value="Oxidoreductase, aldo/keto reductase"/>
    <property type="match status" value="1"/>
</dbReference>
<dbReference type="AlphaFoldDB" id="A0A2V2YX72"/>
<dbReference type="CDD" id="cd19074">
    <property type="entry name" value="Aldo_ket_red_shaker-like"/>
    <property type="match status" value="1"/>
</dbReference>
<dbReference type="PRINTS" id="PR01577">
    <property type="entry name" value="KCNABCHANNEL"/>
</dbReference>
<evidence type="ECO:0000259" key="4">
    <source>
        <dbReference type="Pfam" id="PF00248"/>
    </source>
</evidence>
<dbReference type="InterPro" id="IPR005399">
    <property type="entry name" value="K_chnl_volt-dep_bsu_KCNAB-rel"/>
</dbReference>
<evidence type="ECO:0000256" key="1">
    <source>
        <dbReference type="ARBA" id="ARBA00006515"/>
    </source>
</evidence>
<comment type="similarity">
    <text evidence="1">Belongs to the shaker potassium channel beta subunit family.</text>
</comment>
<dbReference type="InterPro" id="IPR036812">
    <property type="entry name" value="NAD(P)_OxRdtase_dom_sf"/>
</dbReference>
<dbReference type="SUPFAM" id="SSF51430">
    <property type="entry name" value="NAD(P)-linked oxidoreductase"/>
    <property type="match status" value="1"/>
</dbReference>
<reference evidence="5 6" key="1">
    <citation type="submission" date="2018-05" db="EMBL/GenBank/DDBJ databases">
        <title>Genomic Encyclopedia of Type Strains, Phase III (KMG-III): the genomes of soil and plant-associated and newly described type strains.</title>
        <authorList>
            <person name="Whitman W."/>
        </authorList>
    </citation>
    <scope>NUCLEOTIDE SEQUENCE [LARGE SCALE GENOMIC DNA]</scope>
    <source>
        <strain evidence="5 6">CECT 5696</strain>
    </source>
</reference>
<keyword evidence="2" id="KW-0521">NADP</keyword>
<accession>A0A2V2YX72</accession>
<evidence type="ECO:0000313" key="5">
    <source>
        <dbReference type="EMBL" id="PWW06243.1"/>
    </source>
</evidence>
<proteinExistence type="inferred from homology"/>
<dbReference type="Gene3D" id="3.20.20.100">
    <property type="entry name" value="NADP-dependent oxidoreductase domain"/>
    <property type="match status" value="1"/>
</dbReference>
<dbReference type="InterPro" id="IPR023210">
    <property type="entry name" value="NADP_OxRdtase_dom"/>
</dbReference>
<evidence type="ECO:0000313" key="6">
    <source>
        <dbReference type="Proteomes" id="UP000246635"/>
    </source>
</evidence>
<name>A0A2V2YX72_9BACL</name>
<keyword evidence="5" id="KW-0407">Ion channel</keyword>
<dbReference type="PANTHER" id="PTHR43150:SF2">
    <property type="entry name" value="HYPERKINETIC, ISOFORM M"/>
    <property type="match status" value="1"/>
</dbReference>
<dbReference type="EMBL" id="QGTQ01000003">
    <property type="protein sequence ID" value="PWW06243.1"/>
    <property type="molecule type" value="Genomic_DNA"/>
</dbReference>
<organism evidence="5 6">
    <name type="scientific">Paenibacillus cellulosilyticus</name>
    <dbReference type="NCBI Taxonomy" id="375489"/>
    <lineage>
        <taxon>Bacteria</taxon>
        <taxon>Bacillati</taxon>
        <taxon>Bacillota</taxon>
        <taxon>Bacilli</taxon>
        <taxon>Bacillales</taxon>
        <taxon>Paenibacillaceae</taxon>
        <taxon>Paenibacillus</taxon>
    </lineage>
</organism>
<dbReference type="GO" id="GO:0016491">
    <property type="term" value="F:oxidoreductase activity"/>
    <property type="evidence" value="ECO:0007669"/>
    <property type="project" value="UniProtKB-KW"/>
</dbReference>